<organism evidence="1 2">
    <name type="scientific">Elizabethkingia ursingii</name>
    <dbReference type="NCBI Taxonomy" id="1756150"/>
    <lineage>
        <taxon>Bacteria</taxon>
        <taxon>Pseudomonadati</taxon>
        <taxon>Bacteroidota</taxon>
        <taxon>Flavobacteriia</taxon>
        <taxon>Flavobacteriales</taxon>
        <taxon>Weeksellaceae</taxon>
        <taxon>Elizabethkingia</taxon>
    </lineage>
</organism>
<accession>A0AAJ3NBC8</accession>
<evidence type="ECO:0000313" key="1">
    <source>
        <dbReference type="EMBL" id="OPB73635.1"/>
    </source>
</evidence>
<dbReference type="RefSeq" id="WP_078402584.1">
    <property type="nucleotide sequence ID" value="NZ_CP016377.1"/>
</dbReference>
<gene>
    <name evidence="1" type="ORF">BAY32_11375</name>
</gene>
<name>A0AAJ3NBC8_9FLAO</name>
<dbReference type="Proteomes" id="UP000190816">
    <property type="component" value="Unassembled WGS sequence"/>
</dbReference>
<proteinExistence type="predicted"/>
<dbReference type="AlphaFoldDB" id="A0AAJ3NBC8"/>
<dbReference type="EMBL" id="MAIC01000016">
    <property type="protein sequence ID" value="OPB73635.1"/>
    <property type="molecule type" value="Genomic_DNA"/>
</dbReference>
<evidence type="ECO:0000313" key="2">
    <source>
        <dbReference type="Proteomes" id="UP000190816"/>
    </source>
</evidence>
<reference evidence="1 2" key="1">
    <citation type="submission" date="2016-06" db="EMBL/GenBank/DDBJ databases">
        <authorList>
            <person name="Nicholson A.C."/>
        </authorList>
    </citation>
    <scope>NUCLEOTIDE SEQUENCE [LARGE SCALE GENOMIC DNA]</scope>
    <source>
        <strain evidence="1 2">G4123</strain>
    </source>
</reference>
<comment type="caution">
    <text evidence="1">The sequence shown here is derived from an EMBL/GenBank/DDBJ whole genome shotgun (WGS) entry which is preliminary data.</text>
</comment>
<dbReference type="KEGG" id="ego:BBD34_04845"/>
<sequence>MIKQPLDIKILHDEIGAMSFQCCLVNVDVIGIRIRKNYETVIIQYIAAKKVGFIYETGNLSQEQVLRVYKDVPDNYNNLDDYEKEYGEKVDLLYPPKHNYVFIGEKVVAREK</sequence>
<protein>
    <submittedName>
        <fullName evidence="1">Uncharacterized protein</fullName>
    </submittedName>
</protein>